<evidence type="ECO:0000313" key="4">
    <source>
        <dbReference type="Proteomes" id="UP000008838"/>
    </source>
</evidence>
<evidence type="ECO:0000259" key="2">
    <source>
        <dbReference type="Pfam" id="PF01636"/>
    </source>
</evidence>
<feature type="region of interest" description="Disordered" evidence="1">
    <location>
        <begin position="128"/>
        <end position="147"/>
    </location>
</feature>
<dbReference type="EMBL" id="AP009152">
    <property type="protein sequence ID" value="BAG29207.1"/>
    <property type="molecule type" value="Genomic_DNA"/>
</dbReference>
<feature type="compositionally biased region" description="Low complexity" evidence="1">
    <location>
        <begin position="377"/>
        <end position="418"/>
    </location>
</feature>
<proteinExistence type="predicted"/>
<evidence type="ECO:0000313" key="3">
    <source>
        <dbReference type="EMBL" id="BAG29207.1"/>
    </source>
</evidence>
<dbReference type="AlphaFoldDB" id="B2GL31"/>
<feature type="domain" description="Aminoglycoside phosphotransferase" evidence="2">
    <location>
        <begin position="47"/>
        <end position="283"/>
    </location>
</feature>
<dbReference type="CDD" id="cd05152">
    <property type="entry name" value="MPH2"/>
    <property type="match status" value="1"/>
</dbReference>
<dbReference type="InterPro" id="IPR011009">
    <property type="entry name" value="Kinase-like_dom_sf"/>
</dbReference>
<sequence>MWTARTQQPAGRVGGVRTTPELLAAVAAAAVPGVAPVATGPSPDDAADFRSCVVQDAAGKRWRVRSPLTTEASMRLETEHLVLQAFTPSIRSHLPFHLPTVAGSVAQGELRTFVYSHLPGSTLSLRELQRQNTDPEPPVHAPSPSAAPRAPLAVQIGRALGALHSLPRALVMDADLPAYSAEQCRKRMLHDLDRAATTGLIPGALLRRWEEALEDTTLWQFSTRVVHGDLHEDNITVDHGALASFTGWSDLHVGDPAEDFSWLVGMGDPAFADTVLEAYSVAAVQPPDRHLLRRAHQKAEFALAEWLVRGVDRNIPSMVDNAQRMLDTLARDVRASASPSPGVPGPVEETPSAGVPHSGPPESAADTHRSAAAGSPATAGHRAPADDAAASHSGAAHPTRGPRVEGTASGATAASRAPAEPPTLPDAAAPAEGAADRERTDGFDPTPGHLGEDDPSAEDTPPRA</sequence>
<dbReference type="STRING" id="378753.KRH_08600"/>
<evidence type="ECO:0000256" key="1">
    <source>
        <dbReference type="SAM" id="MobiDB-lite"/>
    </source>
</evidence>
<dbReference type="SUPFAM" id="SSF56112">
    <property type="entry name" value="Protein kinase-like (PK-like)"/>
    <property type="match status" value="1"/>
</dbReference>
<dbReference type="HOGENOM" id="CLU_041664_2_0_11"/>
<dbReference type="Gene3D" id="3.90.1200.10">
    <property type="match status" value="1"/>
</dbReference>
<dbReference type="InterPro" id="IPR002575">
    <property type="entry name" value="Aminoglycoside_PTrfase"/>
</dbReference>
<keyword evidence="4" id="KW-1185">Reference proteome</keyword>
<dbReference type="eggNOG" id="COG3173">
    <property type="taxonomic scope" value="Bacteria"/>
</dbReference>
<accession>B2GL31</accession>
<feature type="region of interest" description="Disordered" evidence="1">
    <location>
        <begin position="334"/>
        <end position="464"/>
    </location>
</feature>
<protein>
    <recommendedName>
        <fullName evidence="2">Aminoglycoside phosphotransferase domain-containing protein</fullName>
    </recommendedName>
</protein>
<dbReference type="Proteomes" id="UP000008838">
    <property type="component" value="Chromosome"/>
</dbReference>
<dbReference type="KEGG" id="krh:KRH_08600"/>
<organism evidence="3 4">
    <name type="scientific">Kocuria rhizophila (strain ATCC 9341 / DSM 348 / NBRC 103217 / DC2201)</name>
    <dbReference type="NCBI Taxonomy" id="378753"/>
    <lineage>
        <taxon>Bacteria</taxon>
        <taxon>Bacillati</taxon>
        <taxon>Actinomycetota</taxon>
        <taxon>Actinomycetes</taxon>
        <taxon>Micrococcales</taxon>
        <taxon>Micrococcaceae</taxon>
        <taxon>Kocuria</taxon>
    </lineage>
</organism>
<reference evidence="3 4" key="1">
    <citation type="journal article" date="2008" name="J. Bacteriol.">
        <title>Complete genome sequence of the soil actinomycete Kocuria rhizophila.</title>
        <authorList>
            <person name="Takarada H."/>
            <person name="Sekine M."/>
            <person name="Kosugi H."/>
            <person name="Matsuo Y."/>
            <person name="Fujisawa T."/>
            <person name="Omata S."/>
            <person name="Kishi E."/>
            <person name="Shimizu A."/>
            <person name="Tsukatani N."/>
            <person name="Tanikawa S."/>
            <person name="Fujita N."/>
            <person name="Harayama S."/>
        </authorList>
    </citation>
    <scope>NUCLEOTIDE SEQUENCE [LARGE SCALE GENOMIC DNA]</scope>
    <source>
        <strain evidence="4">ATCC 9341 / DSM 348 / NBRC 103217 / DC2201</strain>
    </source>
</reference>
<dbReference type="Pfam" id="PF01636">
    <property type="entry name" value="APH"/>
    <property type="match status" value="1"/>
</dbReference>
<feature type="compositionally biased region" description="Low complexity" evidence="1">
    <location>
        <begin position="335"/>
        <end position="352"/>
    </location>
</feature>
<gene>
    <name evidence="3" type="ordered locus">KRH_08600</name>
</gene>
<name>B2GL31_KOCRD</name>